<dbReference type="OMA" id="HEAFLNH"/>
<reference evidence="2" key="1">
    <citation type="submission" date="2025-08" db="UniProtKB">
        <authorList>
            <consortium name="Ensembl"/>
        </authorList>
    </citation>
    <scope>IDENTIFICATION</scope>
</reference>
<dbReference type="InterPro" id="IPR043563">
    <property type="entry name" value="Sp110/Sp140/Sp140L-like"/>
</dbReference>
<dbReference type="Ensembl" id="ENSCLAT00000020192.1">
    <property type="protein sequence ID" value="ENSCLAP00000019999.1"/>
    <property type="gene ID" value="ENSCLAG00000013705.1"/>
</dbReference>
<proteinExistence type="predicted"/>
<dbReference type="PANTHER" id="PTHR46386">
    <property type="entry name" value="NUCLEAR BODY PROTEIN SP140"/>
    <property type="match status" value="1"/>
</dbReference>
<organism evidence="2 3">
    <name type="scientific">Chinchilla lanigera</name>
    <name type="common">Long-tailed chinchilla</name>
    <name type="synonym">Chinchilla villidera</name>
    <dbReference type="NCBI Taxonomy" id="34839"/>
    <lineage>
        <taxon>Eukaryota</taxon>
        <taxon>Metazoa</taxon>
        <taxon>Chordata</taxon>
        <taxon>Craniata</taxon>
        <taxon>Vertebrata</taxon>
        <taxon>Euteleostomi</taxon>
        <taxon>Mammalia</taxon>
        <taxon>Eutheria</taxon>
        <taxon>Euarchontoglires</taxon>
        <taxon>Glires</taxon>
        <taxon>Rodentia</taxon>
        <taxon>Hystricomorpha</taxon>
        <taxon>Chinchillidae</taxon>
        <taxon>Chinchilla</taxon>
    </lineage>
</organism>
<evidence type="ECO:0000313" key="2">
    <source>
        <dbReference type="Ensembl" id="ENSCLAP00000019999.1"/>
    </source>
</evidence>
<accession>A0A8C2VSS3</accession>
<sequence>MFAVSRALEKALLQHFMQQKLEIAYAINKPFPFFELLRDKSFISESTYTESLEACRNLVPVCRVVYNILTKLEKTFNLSLLVTLFGQINLYEYPSLKKILRSFINGNTVAETPFAYNKLLR</sequence>
<dbReference type="Pfam" id="PF03172">
    <property type="entry name" value="HSR"/>
    <property type="match status" value="1"/>
</dbReference>
<keyword evidence="3" id="KW-1185">Reference proteome</keyword>
<dbReference type="GeneTree" id="ENSGT00940000155124"/>
<name>A0A8C2VSS3_CHILA</name>
<dbReference type="InterPro" id="IPR004865">
    <property type="entry name" value="HSR_dom"/>
</dbReference>
<feature type="domain" description="HSR" evidence="1">
    <location>
        <begin position="1"/>
        <end position="108"/>
    </location>
</feature>
<evidence type="ECO:0000259" key="1">
    <source>
        <dbReference type="PROSITE" id="PS51414"/>
    </source>
</evidence>
<dbReference type="AlphaFoldDB" id="A0A8C2VSS3"/>
<dbReference type="PANTHER" id="PTHR46386:SF7">
    <property type="entry name" value="SP110 NUCLEAR BODY PROTEIN"/>
    <property type="match status" value="1"/>
</dbReference>
<dbReference type="PROSITE" id="PS51414">
    <property type="entry name" value="HSR"/>
    <property type="match status" value="1"/>
</dbReference>
<reference evidence="2" key="2">
    <citation type="submission" date="2025-09" db="UniProtKB">
        <authorList>
            <consortium name="Ensembl"/>
        </authorList>
    </citation>
    <scope>IDENTIFICATION</scope>
</reference>
<protein>
    <recommendedName>
        <fullName evidence="1">HSR domain-containing protein</fullName>
    </recommendedName>
</protein>
<dbReference type="GO" id="GO:0005634">
    <property type="term" value="C:nucleus"/>
    <property type="evidence" value="ECO:0007669"/>
    <property type="project" value="InterPro"/>
</dbReference>
<dbReference type="Proteomes" id="UP000694398">
    <property type="component" value="Unassembled WGS sequence"/>
</dbReference>
<dbReference type="GO" id="GO:0000981">
    <property type="term" value="F:DNA-binding transcription factor activity, RNA polymerase II-specific"/>
    <property type="evidence" value="ECO:0007669"/>
    <property type="project" value="TreeGrafter"/>
</dbReference>
<evidence type="ECO:0000313" key="3">
    <source>
        <dbReference type="Proteomes" id="UP000694398"/>
    </source>
</evidence>